<evidence type="ECO:0000256" key="1">
    <source>
        <dbReference type="ARBA" id="ARBA00005234"/>
    </source>
</evidence>
<feature type="domain" description="Ubiquitin-like protease family profile" evidence="7">
    <location>
        <begin position="749"/>
        <end position="1162"/>
    </location>
</feature>
<keyword evidence="5" id="KW-0378">Hydrolase</keyword>
<dbReference type="GO" id="GO:0070139">
    <property type="term" value="F:SUMO-specific endopeptidase activity"/>
    <property type="evidence" value="ECO:0007669"/>
    <property type="project" value="TreeGrafter"/>
</dbReference>
<comment type="similarity">
    <text evidence="1">Belongs to the peptidase C48 family.</text>
</comment>
<feature type="compositionally biased region" description="Low complexity" evidence="6">
    <location>
        <begin position="1079"/>
        <end position="1090"/>
    </location>
</feature>
<feature type="compositionally biased region" description="Low complexity" evidence="6">
    <location>
        <begin position="213"/>
        <end position="231"/>
    </location>
</feature>
<dbReference type="OrthoDB" id="442460at2759"/>
<feature type="compositionally biased region" description="Low complexity" evidence="6">
    <location>
        <begin position="475"/>
        <end position="507"/>
    </location>
</feature>
<dbReference type="Pfam" id="PF02902">
    <property type="entry name" value="Peptidase_C48"/>
    <property type="match status" value="1"/>
</dbReference>
<feature type="region of interest" description="Disordered" evidence="6">
    <location>
        <begin position="474"/>
        <end position="561"/>
    </location>
</feature>
<feature type="compositionally biased region" description="Basic and acidic residues" evidence="6">
    <location>
        <begin position="928"/>
        <end position="951"/>
    </location>
</feature>
<evidence type="ECO:0000256" key="2">
    <source>
        <dbReference type="ARBA" id="ARBA00022553"/>
    </source>
</evidence>
<dbReference type="GO" id="GO:0016926">
    <property type="term" value="P:protein desumoylation"/>
    <property type="evidence" value="ECO:0007669"/>
    <property type="project" value="TreeGrafter"/>
</dbReference>
<dbReference type="PANTHER" id="PTHR46896">
    <property type="entry name" value="SENTRIN-SPECIFIC PROTEASE"/>
    <property type="match status" value="1"/>
</dbReference>
<feature type="compositionally biased region" description="Polar residues" evidence="6">
    <location>
        <begin position="143"/>
        <end position="159"/>
    </location>
</feature>
<proteinExistence type="inferred from homology"/>
<dbReference type="PANTHER" id="PTHR46896:SF3">
    <property type="entry name" value="FI06413P-RELATED"/>
    <property type="match status" value="1"/>
</dbReference>
<evidence type="ECO:0000256" key="5">
    <source>
        <dbReference type="ARBA" id="ARBA00022801"/>
    </source>
</evidence>
<dbReference type="GO" id="GO:0006508">
    <property type="term" value="P:proteolysis"/>
    <property type="evidence" value="ECO:0007669"/>
    <property type="project" value="UniProtKB-KW"/>
</dbReference>
<feature type="compositionally biased region" description="Pro residues" evidence="6">
    <location>
        <begin position="278"/>
        <end position="293"/>
    </location>
</feature>
<feature type="compositionally biased region" description="Low complexity" evidence="6">
    <location>
        <begin position="301"/>
        <end position="316"/>
    </location>
</feature>
<reference evidence="8" key="1">
    <citation type="submission" date="2013-04" db="EMBL/GenBank/DDBJ databases">
        <title>The Genome Sequence of Fonticula alba ATCC 38817.</title>
        <authorList>
            <consortium name="The Broad Institute Genomics Platform"/>
            <person name="Russ C."/>
            <person name="Cuomo C."/>
            <person name="Burger G."/>
            <person name="Gray M.W."/>
            <person name="Holland P.W.H."/>
            <person name="King N."/>
            <person name="Lang F.B.F."/>
            <person name="Roger A.J."/>
            <person name="Ruiz-Trillo I."/>
            <person name="Brown M."/>
            <person name="Walker B."/>
            <person name="Young S."/>
            <person name="Zeng Q."/>
            <person name="Gargeya S."/>
            <person name="Fitzgerald M."/>
            <person name="Haas B."/>
            <person name="Abouelleil A."/>
            <person name="Allen A.W."/>
            <person name="Alvarado L."/>
            <person name="Arachchi H.M."/>
            <person name="Berlin A.M."/>
            <person name="Chapman S.B."/>
            <person name="Gainer-Dewar J."/>
            <person name="Goldberg J."/>
            <person name="Griggs A."/>
            <person name="Gujja S."/>
            <person name="Hansen M."/>
            <person name="Howarth C."/>
            <person name="Imamovic A."/>
            <person name="Ireland A."/>
            <person name="Larimer J."/>
            <person name="McCowan C."/>
            <person name="Murphy C."/>
            <person name="Pearson M."/>
            <person name="Poon T.W."/>
            <person name="Priest M."/>
            <person name="Roberts A."/>
            <person name="Saif S."/>
            <person name="Shea T."/>
            <person name="Sisk P."/>
            <person name="Sykes S."/>
            <person name="Wortman J."/>
            <person name="Nusbaum C."/>
            <person name="Birren B."/>
        </authorList>
    </citation>
    <scope>NUCLEOTIDE SEQUENCE [LARGE SCALE GENOMIC DNA]</scope>
    <source>
        <strain evidence="8">ATCC 38817</strain>
    </source>
</reference>
<dbReference type="Gene3D" id="1.10.418.20">
    <property type="match status" value="1"/>
</dbReference>
<keyword evidence="9" id="KW-1185">Reference proteome</keyword>
<feature type="region of interest" description="Disordered" evidence="6">
    <location>
        <begin position="906"/>
        <end position="1002"/>
    </location>
</feature>
<dbReference type="InterPro" id="IPR051947">
    <property type="entry name" value="Sentrin-specific_protease"/>
</dbReference>
<evidence type="ECO:0000256" key="3">
    <source>
        <dbReference type="ARBA" id="ARBA00022670"/>
    </source>
</evidence>
<dbReference type="RefSeq" id="XP_009497067.1">
    <property type="nucleotide sequence ID" value="XM_009498792.1"/>
</dbReference>
<evidence type="ECO:0000256" key="6">
    <source>
        <dbReference type="SAM" id="MobiDB-lite"/>
    </source>
</evidence>
<feature type="region of interest" description="Disordered" evidence="6">
    <location>
        <begin position="1294"/>
        <end position="1340"/>
    </location>
</feature>
<dbReference type="InterPro" id="IPR003653">
    <property type="entry name" value="Peptidase_C48_C"/>
</dbReference>
<dbReference type="GeneID" id="20529650"/>
<gene>
    <name evidence="8" type="ORF">H696_04925</name>
</gene>
<dbReference type="Proteomes" id="UP000030693">
    <property type="component" value="Unassembled WGS sequence"/>
</dbReference>
<dbReference type="eggNOG" id="KOG0779">
    <property type="taxonomic scope" value="Eukaryota"/>
</dbReference>
<dbReference type="STRING" id="691883.A0A058Z2Z7"/>
<feature type="compositionally biased region" description="Basic and acidic residues" evidence="6">
    <location>
        <begin position="17"/>
        <end position="30"/>
    </location>
</feature>
<protein>
    <recommendedName>
        <fullName evidence="7">Ubiquitin-like protease family profile domain-containing protein</fullName>
    </recommendedName>
</protein>
<keyword evidence="3" id="KW-0645">Protease</keyword>
<dbReference type="SUPFAM" id="SSF54001">
    <property type="entry name" value="Cysteine proteinases"/>
    <property type="match status" value="1"/>
</dbReference>
<feature type="region of interest" description="Disordered" evidence="6">
    <location>
        <begin position="1"/>
        <end position="323"/>
    </location>
</feature>
<keyword evidence="4" id="KW-0833">Ubl conjugation pathway</keyword>
<dbReference type="GO" id="GO:0005737">
    <property type="term" value="C:cytoplasm"/>
    <property type="evidence" value="ECO:0007669"/>
    <property type="project" value="TreeGrafter"/>
</dbReference>
<dbReference type="InterPro" id="IPR038765">
    <property type="entry name" value="Papain-like_cys_pep_sf"/>
</dbReference>
<evidence type="ECO:0000313" key="8">
    <source>
        <dbReference type="EMBL" id="KCV68635.1"/>
    </source>
</evidence>
<name>A0A058Z2Z7_FONAL</name>
<evidence type="ECO:0000256" key="4">
    <source>
        <dbReference type="ARBA" id="ARBA00022786"/>
    </source>
</evidence>
<sequence length="1401" mass="147751">MSSSSSRSADQPGVSDDAGRRGALEGHDVDLTGDPPVDPSPPSPAGARRRPGPSTPSSSRREAASWGPPASPSTPSRRLAFGHSLIPPSPMSQSAMRSARGPLREASPAVAPLFDSSALLAEPTDGPPLRPASATPLPGLPRPSTQQMSRTLQMLSSAGSLRPGIAPSRASLETTHSMTATQLPRPTVSVPSPVVGPLGGRHAHRPGNDRGRSLTSHTGGASHSHLSASGGRRLSLTGLHAPSEEPASAPRPPTIRTRDNRPLEFFQPRSKRRRTDSPGPPATLGPSSGPVPPNERQIDGQQQQQPQQPSPQADTPPTAPVIQADPFEDLSHDLSEERIPASSIPGAEAPTCPFVVQAICRVLPWGGPLPEGWPGTLAFTSLTDVAAELLGPAHALLTATTVTHGSRDFRGMIFFALFSLLPMAFSQMALSQPPEAASAASPTSAATVDIDVVGLGSAPATPAPAGHTIAAIDLSASSPDPGASAPAASHPTGPCAQEPTPSEQEPSPSRPVSPPHCSSPPSPSSPPPPPPPPPAAPSGTRRSARVRRQPPSSSSSELLDDFPADTSALEAFSLATLMASRRQCNAHPVSIPGLGFLLPALQARIQLLFDLETAPATAFPKEAAEAAAAALASANTVVKHLAALARRLSRRKPFTDPYATDDIHAHAKSLLESAAAARRAHSSAADALLAASPSLLRLDPAFGRAVAQRACRLLASSSASWHPPVAAGAHPTTAFCPLFWFPFSGSGAVSIGIEEVGRIASNQMLNDSAIDFYLKYLAHDVYPLAAGLATGPAPAHLNHIRLPEVFIDSIQSSHDEAFESIPRAPATPPASVHIFNTFFFTRLSKLLKNGQPLTLLSQSLRRVDLLQRDFWVIPVNHMVHWLTVVVCYPGRLLECPDYLAHFDPNGPPQRGRPAPVPVPALTRRQLRSRQEAARRTAEVRRAIDLAADHLRTSPAKPPGASPDFPTDSGGPAVALDLLAEQRASPDPGTASSSSPDPAEESSLDLVLEDAVPGEASPPDTLSEEELHCLTSYTDTYTPFIIVLDSLHDHRVTRSTINPVLAYLDFMLTQSLARREAEAASEPASSKAPTAGSPAPGQDPSGQDLASQEAPRRPESLQLPETFVLKESITRMASCVSFRAVRLPLQSNLTDCGIFLLQYIENFLAAPRLYYLLAVMYEVVHYKSSFKFAGARSSGPCAPTLGPEAELALLETLLSPHHPTTMPAGLSINRMCIDITPPDTAVGAAAQAFGVVHSRSLLQELVASSGYAVALRGCLTARRLLGENLRRESVTLVDEAPEQGSAPALAAEAPITEDLTGNGDLGDSPATMVPPRRQPTSRRRAAARWAGLPGGPLKQWFSPREIINKRGEMLLVYERMAGLFLHQHVVPMDTTACGTSPQSPLP</sequence>
<feature type="region of interest" description="Disordered" evidence="6">
    <location>
        <begin position="1076"/>
        <end position="1116"/>
    </location>
</feature>
<feature type="compositionally biased region" description="Polar residues" evidence="6">
    <location>
        <begin position="171"/>
        <end position="182"/>
    </location>
</feature>
<organism evidence="8">
    <name type="scientific">Fonticula alba</name>
    <name type="common">Slime mold</name>
    <dbReference type="NCBI Taxonomy" id="691883"/>
    <lineage>
        <taxon>Eukaryota</taxon>
        <taxon>Rotosphaerida</taxon>
        <taxon>Fonticulaceae</taxon>
        <taxon>Fonticula</taxon>
    </lineage>
</organism>
<evidence type="ECO:0000259" key="7">
    <source>
        <dbReference type="PROSITE" id="PS50600"/>
    </source>
</evidence>
<dbReference type="Gene3D" id="3.40.395.10">
    <property type="entry name" value="Adenoviral Proteinase, Chain A"/>
    <property type="match status" value="1"/>
</dbReference>
<evidence type="ECO:0000313" key="9">
    <source>
        <dbReference type="Proteomes" id="UP000030693"/>
    </source>
</evidence>
<accession>A0A058Z2Z7</accession>
<dbReference type="GO" id="GO:0005634">
    <property type="term" value="C:nucleus"/>
    <property type="evidence" value="ECO:0007669"/>
    <property type="project" value="TreeGrafter"/>
</dbReference>
<dbReference type="EMBL" id="KB932208">
    <property type="protein sequence ID" value="KCV68635.1"/>
    <property type="molecule type" value="Genomic_DNA"/>
</dbReference>
<dbReference type="PROSITE" id="PS50600">
    <property type="entry name" value="ULP_PROTEASE"/>
    <property type="match status" value="1"/>
</dbReference>
<keyword evidence="2" id="KW-0597">Phosphoprotein</keyword>
<feature type="compositionally biased region" description="Low complexity" evidence="6">
    <location>
        <begin position="183"/>
        <end position="196"/>
    </location>
</feature>
<feature type="compositionally biased region" description="Pro residues" evidence="6">
    <location>
        <begin position="508"/>
        <end position="536"/>
    </location>
</feature>